<name>A0ABV0PVR1_9TELE</name>
<reference evidence="1 2" key="1">
    <citation type="submission" date="2021-06" db="EMBL/GenBank/DDBJ databases">
        <authorList>
            <person name="Palmer J.M."/>
        </authorList>
    </citation>
    <scope>NUCLEOTIDE SEQUENCE [LARGE SCALE GENOMIC DNA]</scope>
    <source>
        <strain evidence="1 2">GA_2019</strain>
        <tissue evidence="1">Muscle</tissue>
    </source>
</reference>
<evidence type="ECO:0000313" key="1">
    <source>
        <dbReference type="EMBL" id="MEQ2187589.1"/>
    </source>
</evidence>
<protein>
    <submittedName>
        <fullName evidence="1">Uncharacterized protein</fullName>
    </submittedName>
</protein>
<gene>
    <name evidence="1" type="ORF">GOODEAATRI_006232</name>
</gene>
<accession>A0ABV0PVR1</accession>
<comment type="caution">
    <text evidence="1">The sequence shown here is derived from an EMBL/GenBank/DDBJ whole genome shotgun (WGS) entry which is preliminary data.</text>
</comment>
<dbReference type="EMBL" id="JAHRIO010090255">
    <property type="protein sequence ID" value="MEQ2187589.1"/>
    <property type="molecule type" value="Genomic_DNA"/>
</dbReference>
<keyword evidence="2" id="KW-1185">Reference proteome</keyword>
<sequence>MFRHLQKPIHSHHIFSLTRNVLMIQSENGQLCSFLFSVHTCPAADLACVCPVVTSEFQPVQTSLPSRSERLLMFNTRDPPPPLHHCLFGSVSFLCMSPSESD</sequence>
<evidence type="ECO:0000313" key="2">
    <source>
        <dbReference type="Proteomes" id="UP001476798"/>
    </source>
</evidence>
<proteinExistence type="predicted"/>
<organism evidence="1 2">
    <name type="scientific">Goodea atripinnis</name>
    <dbReference type="NCBI Taxonomy" id="208336"/>
    <lineage>
        <taxon>Eukaryota</taxon>
        <taxon>Metazoa</taxon>
        <taxon>Chordata</taxon>
        <taxon>Craniata</taxon>
        <taxon>Vertebrata</taxon>
        <taxon>Euteleostomi</taxon>
        <taxon>Actinopterygii</taxon>
        <taxon>Neopterygii</taxon>
        <taxon>Teleostei</taxon>
        <taxon>Neoteleostei</taxon>
        <taxon>Acanthomorphata</taxon>
        <taxon>Ovalentaria</taxon>
        <taxon>Atherinomorphae</taxon>
        <taxon>Cyprinodontiformes</taxon>
        <taxon>Goodeidae</taxon>
        <taxon>Goodea</taxon>
    </lineage>
</organism>
<dbReference type="Proteomes" id="UP001476798">
    <property type="component" value="Unassembled WGS sequence"/>
</dbReference>